<protein>
    <submittedName>
        <fullName evidence="5">Prohead protease</fullName>
    </submittedName>
</protein>
<evidence type="ECO:0000256" key="1">
    <source>
        <dbReference type="ARBA" id="ARBA00022612"/>
    </source>
</evidence>
<dbReference type="EMBL" id="CP007230">
    <property type="protein sequence ID" value="AHK20366.1"/>
    <property type="molecule type" value="Genomic_DNA"/>
</dbReference>
<dbReference type="Proteomes" id="UP000019439">
    <property type="component" value="Chromosome"/>
</dbReference>
<evidence type="ECO:0000259" key="4">
    <source>
        <dbReference type="Pfam" id="PF04586"/>
    </source>
</evidence>
<keyword evidence="3" id="KW-0378">Hydrolase</keyword>
<dbReference type="NCBIfam" id="TIGR01543">
    <property type="entry name" value="proheadase_HK97"/>
    <property type="match status" value="1"/>
</dbReference>
<dbReference type="InterPro" id="IPR006433">
    <property type="entry name" value="Prohead_protease"/>
</dbReference>
<dbReference type="Pfam" id="PF04586">
    <property type="entry name" value="Peptidase_S78"/>
    <property type="match status" value="1"/>
</dbReference>
<organism evidence="5 6">
    <name type="scientific">Yersinia similis</name>
    <dbReference type="NCBI Taxonomy" id="367190"/>
    <lineage>
        <taxon>Bacteria</taxon>
        <taxon>Pseudomonadati</taxon>
        <taxon>Pseudomonadota</taxon>
        <taxon>Gammaproteobacteria</taxon>
        <taxon>Enterobacterales</taxon>
        <taxon>Yersiniaceae</taxon>
        <taxon>Yersinia</taxon>
    </lineage>
</organism>
<accession>A0ABN4CNK1</accession>
<keyword evidence="1" id="KW-1188">Viral release from host cell</keyword>
<proteinExistence type="predicted"/>
<name>A0ABN4CNK1_9GAMM</name>
<evidence type="ECO:0000256" key="3">
    <source>
        <dbReference type="ARBA" id="ARBA00022801"/>
    </source>
</evidence>
<evidence type="ECO:0000313" key="6">
    <source>
        <dbReference type="Proteomes" id="UP000019439"/>
    </source>
</evidence>
<keyword evidence="2 5" id="KW-0645">Protease</keyword>
<dbReference type="InterPro" id="IPR054613">
    <property type="entry name" value="Peptidase_S78_dom"/>
</dbReference>
<sequence>MLGIQKTLAFDQAEIKFSGDGTQGIFEGYASVFNNTDSDGDIILPGAFKNVLAGQSRKVAMFYNHRTWELPVGKWEQLEEDSKGLLVRGQLTPGHSGAEDLKAAMKHGTVEGMSVGFSASKDDYSIGTSGRIFKNVTALREISICTFPANELAGVSSLKSLEGVESIRDAEHWLRDSVGLSKSEAQGFIARIKSAVRSESEGADKDISALVERIKSFPLQLGKQYDRIS</sequence>
<reference evidence="5 6" key="1">
    <citation type="journal article" date="2014" name="Genome Announc.">
        <title>Genome Sequence of Yersinia similis Y228T, a Member of the Yersinia pseudotuberculosis Complex.</title>
        <authorList>
            <person name="Sprague L.D."/>
            <person name="Neubauer H."/>
        </authorList>
    </citation>
    <scope>NUCLEOTIDE SEQUENCE [LARGE SCALE GENOMIC DNA]</scope>
    <source>
        <strain evidence="5 6">228</strain>
    </source>
</reference>
<keyword evidence="6" id="KW-1185">Reference proteome</keyword>
<evidence type="ECO:0000313" key="5">
    <source>
        <dbReference type="EMBL" id="AHK20366.1"/>
    </source>
</evidence>
<gene>
    <name evidence="5" type="ORF">BF17_14430</name>
</gene>
<dbReference type="GeneID" id="96664681"/>
<dbReference type="GO" id="GO:0006508">
    <property type="term" value="P:proteolysis"/>
    <property type="evidence" value="ECO:0007669"/>
    <property type="project" value="UniProtKB-KW"/>
</dbReference>
<feature type="domain" description="Prohead serine protease" evidence="4">
    <location>
        <begin position="19"/>
        <end position="163"/>
    </location>
</feature>
<evidence type="ECO:0000256" key="2">
    <source>
        <dbReference type="ARBA" id="ARBA00022670"/>
    </source>
</evidence>
<dbReference type="RefSeq" id="WP_025383036.1">
    <property type="nucleotide sequence ID" value="NZ_CGBP01000047.1"/>
</dbReference>
<dbReference type="GO" id="GO:0008233">
    <property type="term" value="F:peptidase activity"/>
    <property type="evidence" value="ECO:0007669"/>
    <property type="project" value="UniProtKB-KW"/>
</dbReference>